<evidence type="ECO:0000313" key="15">
    <source>
        <dbReference type="EMBL" id="OSD07435.1"/>
    </source>
</evidence>
<keyword evidence="16" id="KW-1185">Reference proteome</keyword>
<dbReference type="PRINTS" id="PR00385">
    <property type="entry name" value="P450"/>
</dbReference>
<dbReference type="PANTHER" id="PTHR46300:SF7">
    <property type="entry name" value="P450, PUTATIVE (EUROFUNG)-RELATED"/>
    <property type="match status" value="1"/>
</dbReference>
<dbReference type="GO" id="GO:0016705">
    <property type="term" value="F:oxidoreductase activity, acting on paired donors, with incorporation or reduction of molecular oxygen"/>
    <property type="evidence" value="ECO:0007669"/>
    <property type="project" value="InterPro"/>
</dbReference>
<comment type="similarity">
    <text evidence="4 14">Belongs to the cytochrome P450 family.</text>
</comment>
<name>A0A1Y2J1Z6_TRAC3</name>
<dbReference type="STRING" id="1353009.A0A1Y2J1Z6"/>
<gene>
    <name evidence="15" type="ORF">PYCCODRAFT_1403054</name>
</gene>
<evidence type="ECO:0000256" key="11">
    <source>
        <dbReference type="ARBA" id="ARBA00023033"/>
    </source>
</evidence>
<feature type="binding site" description="axial binding residue" evidence="13">
    <location>
        <position position="451"/>
    </location>
    <ligand>
        <name>heme</name>
        <dbReference type="ChEBI" id="CHEBI:30413"/>
    </ligand>
    <ligandPart>
        <name>Fe</name>
        <dbReference type="ChEBI" id="CHEBI:18248"/>
    </ligandPart>
</feature>
<dbReference type="InterPro" id="IPR050364">
    <property type="entry name" value="Cytochrome_P450_fung"/>
</dbReference>
<dbReference type="Pfam" id="PF00067">
    <property type="entry name" value="p450"/>
    <property type="match status" value="1"/>
</dbReference>
<comment type="cofactor">
    <cofactor evidence="1 13">
        <name>heme</name>
        <dbReference type="ChEBI" id="CHEBI:30413"/>
    </cofactor>
</comment>
<dbReference type="AlphaFoldDB" id="A0A1Y2J1Z6"/>
<dbReference type="Gene3D" id="1.10.630.10">
    <property type="entry name" value="Cytochrome P450"/>
    <property type="match status" value="1"/>
</dbReference>
<keyword evidence="12" id="KW-0472">Membrane</keyword>
<dbReference type="GO" id="GO:0016020">
    <property type="term" value="C:membrane"/>
    <property type="evidence" value="ECO:0007669"/>
    <property type="project" value="UniProtKB-SubCell"/>
</dbReference>
<evidence type="ECO:0000256" key="5">
    <source>
        <dbReference type="ARBA" id="ARBA00022617"/>
    </source>
</evidence>
<accession>A0A1Y2J1Z6</accession>
<dbReference type="Proteomes" id="UP000193067">
    <property type="component" value="Unassembled WGS sequence"/>
</dbReference>
<dbReference type="OrthoDB" id="1470350at2759"/>
<evidence type="ECO:0000256" key="8">
    <source>
        <dbReference type="ARBA" id="ARBA00022989"/>
    </source>
</evidence>
<sequence>MALTQQSWSNIAAGSCLVLLLVLNLRASHHWYARKRGRPLPPGPKRLPIVGNLFNSPDAWKPWLGFRDLTNEYGDIVYLEILGKPILILGAPSVMSEFLDKRSAISSSRALSPITYLSADQESIIGFMPYGEYWRRHRRVFWQHFHPNEVRKFWPVQQAAVRVLLSKLLATPSACQVLLRYAFTASVMKSIYGADVIDMEDKRIAIIEEVFLGLRECTISTQFLLEFLPILRYLPFWTPWIGKHMKALAASKEPSRHMIEDEFDEAKARIEQSHEGSCLVSQLLATHGGGEEDNQLEEQIARNVAANAAEAGADSTVSTMEGFFLAMCLYPEVQEKARADLDAIVGLHRLPDLSDRSSLVYIEAIVKESLRWHNVAPLAIPHITTADDELRGHFIPAGTTVAANVWACMHDPDIYPEPNKFIPERFIKDGKMDPDVLDPASLVFGFGRRICPGRYYADAGLFMLIASVLHVFKIYPPLDEHGNPVNLEHAQSDGLVSYPETFGCAVKPRSAEAEALILGLQREDVQ</sequence>
<dbReference type="CDD" id="cd11065">
    <property type="entry name" value="CYP64-like"/>
    <property type="match status" value="1"/>
</dbReference>
<comment type="subcellular location">
    <subcellularLocation>
        <location evidence="2">Membrane</location>
        <topology evidence="2">Single-pass membrane protein</topology>
    </subcellularLocation>
</comment>
<comment type="pathway">
    <text evidence="3">Secondary metabolite biosynthesis.</text>
</comment>
<keyword evidence="11 14" id="KW-0503">Monooxygenase</keyword>
<dbReference type="SUPFAM" id="SSF48264">
    <property type="entry name" value="Cytochrome P450"/>
    <property type="match status" value="1"/>
</dbReference>
<dbReference type="PROSITE" id="PS00086">
    <property type="entry name" value="CYTOCHROME_P450"/>
    <property type="match status" value="1"/>
</dbReference>
<evidence type="ECO:0000256" key="3">
    <source>
        <dbReference type="ARBA" id="ARBA00005179"/>
    </source>
</evidence>
<evidence type="ECO:0000256" key="7">
    <source>
        <dbReference type="ARBA" id="ARBA00022723"/>
    </source>
</evidence>
<dbReference type="PANTHER" id="PTHR46300">
    <property type="entry name" value="P450, PUTATIVE (EUROFUNG)-RELATED-RELATED"/>
    <property type="match status" value="1"/>
</dbReference>
<keyword evidence="10 13" id="KW-0408">Iron</keyword>
<dbReference type="PRINTS" id="PR00463">
    <property type="entry name" value="EP450I"/>
</dbReference>
<dbReference type="GO" id="GO:0020037">
    <property type="term" value="F:heme binding"/>
    <property type="evidence" value="ECO:0007669"/>
    <property type="project" value="InterPro"/>
</dbReference>
<evidence type="ECO:0000256" key="2">
    <source>
        <dbReference type="ARBA" id="ARBA00004167"/>
    </source>
</evidence>
<evidence type="ECO:0000256" key="14">
    <source>
        <dbReference type="RuleBase" id="RU000461"/>
    </source>
</evidence>
<keyword evidence="9 14" id="KW-0560">Oxidoreductase</keyword>
<proteinExistence type="inferred from homology"/>
<evidence type="ECO:0000256" key="12">
    <source>
        <dbReference type="ARBA" id="ARBA00023136"/>
    </source>
</evidence>
<protein>
    <submittedName>
        <fullName evidence="15">Cytochrome P450</fullName>
    </submittedName>
</protein>
<evidence type="ECO:0000313" key="16">
    <source>
        <dbReference type="Proteomes" id="UP000193067"/>
    </source>
</evidence>
<evidence type="ECO:0000256" key="1">
    <source>
        <dbReference type="ARBA" id="ARBA00001971"/>
    </source>
</evidence>
<evidence type="ECO:0000256" key="10">
    <source>
        <dbReference type="ARBA" id="ARBA00023004"/>
    </source>
</evidence>
<organism evidence="15 16">
    <name type="scientific">Trametes coccinea (strain BRFM310)</name>
    <name type="common">Pycnoporus coccineus</name>
    <dbReference type="NCBI Taxonomy" id="1353009"/>
    <lineage>
        <taxon>Eukaryota</taxon>
        <taxon>Fungi</taxon>
        <taxon>Dikarya</taxon>
        <taxon>Basidiomycota</taxon>
        <taxon>Agaricomycotina</taxon>
        <taxon>Agaricomycetes</taxon>
        <taxon>Polyporales</taxon>
        <taxon>Polyporaceae</taxon>
        <taxon>Trametes</taxon>
    </lineage>
</organism>
<dbReference type="InterPro" id="IPR017972">
    <property type="entry name" value="Cyt_P450_CS"/>
</dbReference>
<dbReference type="EMBL" id="KZ084088">
    <property type="protein sequence ID" value="OSD07435.1"/>
    <property type="molecule type" value="Genomic_DNA"/>
</dbReference>
<keyword evidence="8" id="KW-1133">Transmembrane helix</keyword>
<evidence type="ECO:0000256" key="13">
    <source>
        <dbReference type="PIRSR" id="PIRSR602401-1"/>
    </source>
</evidence>
<dbReference type="InterPro" id="IPR002401">
    <property type="entry name" value="Cyt_P450_E_grp-I"/>
</dbReference>
<keyword evidence="5 13" id="KW-0349">Heme</keyword>
<reference evidence="15 16" key="1">
    <citation type="journal article" date="2015" name="Biotechnol. Biofuels">
        <title>Enhanced degradation of softwood versus hardwood by the white-rot fungus Pycnoporus coccineus.</title>
        <authorList>
            <person name="Couturier M."/>
            <person name="Navarro D."/>
            <person name="Chevret D."/>
            <person name="Henrissat B."/>
            <person name="Piumi F."/>
            <person name="Ruiz-Duenas F.J."/>
            <person name="Martinez A.T."/>
            <person name="Grigoriev I.V."/>
            <person name="Riley R."/>
            <person name="Lipzen A."/>
            <person name="Berrin J.G."/>
            <person name="Master E.R."/>
            <person name="Rosso M.N."/>
        </authorList>
    </citation>
    <scope>NUCLEOTIDE SEQUENCE [LARGE SCALE GENOMIC DNA]</scope>
    <source>
        <strain evidence="15 16">BRFM310</strain>
    </source>
</reference>
<dbReference type="InterPro" id="IPR001128">
    <property type="entry name" value="Cyt_P450"/>
</dbReference>
<dbReference type="GO" id="GO:0004497">
    <property type="term" value="F:monooxygenase activity"/>
    <property type="evidence" value="ECO:0007669"/>
    <property type="project" value="UniProtKB-KW"/>
</dbReference>
<dbReference type="InterPro" id="IPR036396">
    <property type="entry name" value="Cyt_P450_sf"/>
</dbReference>
<evidence type="ECO:0000256" key="6">
    <source>
        <dbReference type="ARBA" id="ARBA00022692"/>
    </source>
</evidence>
<keyword evidence="6" id="KW-0812">Transmembrane</keyword>
<evidence type="ECO:0000256" key="4">
    <source>
        <dbReference type="ARBA" id="ARBA00010617"/>
    </source>
</evidence>
<evidence type="ECO:0000256" key="9">
    <source>
        <dbReference type="ARBA" id="ARBA00023002"/>
    </source>
</evidence>
<keyword evidence="7 13" id="KW-0479">Metal-binding</keyword>
<dbReference type="GO" id="GO:0005506">
    <property type="term" value="F:iron ion binding"/>
    <property type="evidence" value="ECO:0007669"/>
    <property type="project" value="InterPro"/>
</dbReference>